<dbReference type="SMART" id="SM00134">
    <property type="entry name" value="LU"/>
    <property type="match status" value="1"/>
</dbReference>
<proteinExistence type="predicted"/>
<feature type="domain" description="UPAR/Ly6" evidence="4">
    <location>
        <begin position="19"/>
        <end position="119"/>
    </location>
</feature>
<dbReference type="PANTHER" id="PTHR10036:SF3">
    <property type="entry name" value="PROTEIN SLEEPLESS-RELATED"/>
    <property type="match status" value="1"/>
</dbReference>
<feature type="chain" id="PRO_5046255193" description="UPAR/Ly6 domain-containing protein" evidence="3">
    <location>
        <begin position="19"/>
        <end position="136"/>
    </location>
</feature>
<reference evidence="5 6" key="1">
    <citation type="submission" date="2022-05" db="EMBL/GenBank/DDBJ databases">
        <authorList>
            <consortium name="Genoscope - CEA"/>
            <person name="William W."/>
        </authorList>
    </citation>
    <scope>NUCLEOTIDE SEQUENCE [LARGE SCALE GENOMIC DNA]</scope>
</reference>
<organism evidence="5 6">
    <name type="scientific">Porites evermanni</name>
    <dbReference type="NCBI Taxonomy" id="104178"/>
    <lineage>
        <taxon>Eukaryota</taxon>
        <taxon>Metazoa</taxon>
        <taxon>Cnidaria</taxon>
        <taxon>Anthozoa</taxon>
        <taxon>Hexacorallia</taxon>
        <taxon>Scleractinia</taxon>
        <taxon>Fungiina</taxon>
        <taxon>Poritidae</taxon>
        <taxon>Porites</taxon>
    </lineage>
</organism>
<dbReference type="Gene3D" id="2.10.60.10">
    <property type="entry name" value="CD59"/>
    <property type="match status" value="1"/>
</dbReference>
<sequence>MKTLFGLALLLCISVAYSLKCNLCFSAESWDDCKNTTKEITCMDDFDRCVTQEGKSESPQKTVKLFVKGCATSSLCSLGPLNCRPTDASTKITKCEVNCCKGDLCNGDDNEAENGAKVPIVSAIMLLACAFVAFAR</sequence>
<dbReference type="SUPFAM" id="SSF57302">
    <property type="entry name" value="Snake toxin-like"/>
    <property type="match status" value="1"/>
</dbReference>
<protein>
    <recommendedName>
        <fullName evidence="4">UPAR/Ly6 domain-containing protein</fullName>
    </recommendedName>
</protein>
<dbReference type="EMBL" id="CALNXI010001332">
    <property type="protein sequence ID" value="CAH3165210.1"/>
    <property type="molecule type" value="Genomic_DNA"/>
</dbReference>
<keyword evidence="6" id="KW-1185">Reference proteome</keyword>
<evidence type="ECO:0000256" key="2">
    <source>
        <dbReference type="ARBA" id="ARBA00023157"/>
    </source>
</evidence>
<feature type="signal peptide" evidence="3">
    <location>
        <begin position="1"/>
        <end position="18"/>
    </location>
</feature>
<dbReference type="InterPro" id="IPR016054">
    <property type="entry name" value="LY6_UPA_recep-like"/>
</dbReference>
<evidence type="ECO:0000259" key="4">
    <source>
        <dbReference type="SMART" id="SM00134"/>
    </source>
</evidence>
<comment type="caution">
    <text evidence="5">The sequence shown here is derived from an EMBL/GenBank/DDBJ whole genome shotgun (WGS) entry which is preliminary data.</text>
</comment>
<dbReference type="Proteomes" id="UP001159427">
    <property type="component" value="Unassembled WGS sequence"/>
</dbReference>
<dbReference type="Pfam" id="PF00021">
    <property type="entry name" value="UPAR_LY6"/>
    <property type="match status" value="1"/>
</dbReference>
<gene>
    <name evidence="5" type="ORF">PEVE_00005261</name>
</gene>
<dbReference type="InterPro" id="IPR045860">
    <property type="entry name" value="Snake_toxin-like_sf"/>
</dbReference>
<evidence type="ECO:0000256" key="1">
    <source>
        <dbReference type="ARBA" id="ARBA00022729"/>
    </source>
</evidence>
<keyword evidence="1 3" id="KW-0732">Signal</keyword>
<evidence type="ECO:0000256" key="3">
    <source>
        <dbReference type="SAM" id="SignalP"/>
    </source>
</evidence>
<accession>A0ABN8QIN5</accession>
<evidence type="ECO:0000313" key="5">
    <source>
        <dbReference type="EMBL" id="CAH3165210.1"/>
    </source>
</evidence>
<keyword evidence="2" id="KW-1015">Disulfide bond</keyword>
<name>A0ABN8QIN5_9CNID</name>
<evidence type="ECO:0000313" key="6">
    <source>
        <dbReference type="Proteomes" id="UP001159427"/>
    </source>
</evidence>
<dbReference type="PANTHER" id="PTHR10036">
    <property type="entry name" value="CD59 GLYCOPROTEIN"/>
    <property type="match status" value="1"/>
</dbReference>